<keyword evidence="8" id="KW-1185">Reference proteome</keyword>
<dbReference type="Gene3D" id="3.40.50.720">
    <property type="entry name" value="NAD(P)-binding Rossmann-like Domain"/>
    <property type="match status" value="1"/>
</dbReference>
<reference evidence="7 8" key="1">
    <citation type="submission" date="2013-03" db="EMBL/GenBank/DDBJ databases">
        <title>The Genome Sequence of Exophiala aquamarina CBS 119918.</title>
        <authorList>
            <consortium name="The Broad Institute Genomics Platform"/>
            <person name="Cuomo C."/>
            <person name="de Hoog S."/>
            <person name="Gorbushina A."/>
            <person name="Walker B."/>
            <person name="Young S.K."/>
            <person name="Zeng Q."/>
            <person name="Gargeya S."/>
            <person name="Fitzgerald M."/>
            <person name="Haas B."/>
            <person name="Abouelleil A."/>
            <person name="Allen A.W."/>
            <person name="Alvarado L."/>
            <person name="Arachchi H.M."/>
            <person name="Berlin A.M."/>
            <person name="Chapman S.B."/>
            <person name="Gainer-Dewar J."/>
            <person name="Goldberg J."/>
            <person name="Griggs A."/>
            <person name="Gujja S."/>
            <person name="Hansen M."/>
            <person name="Howarth C."/>
            <person name="Imamovic A."/>
            <person name="Ireland A."/>
            <person name="Larimer J."/>
            <person name="McCowan C."/>
            <person name="Murphy C."/>
            <person name="Pearson M."/>
            <person name="Poon T.W."/>
            <person name="Priest M."/>
            <person name="Roberts A."/>
            <person name="Saif S."/>
            <person name="Shea T."/>
            <person name="Sisk P."/>
            <person name="Sykes S."/>
            <person name="Wortman J."/>
            <person name="Nusbaum C."/>
            <person name="Birren B."/>
        </authorList>
    </citation>
    <scope>NUCLEOTIDE SEQUENCE [LARGE SCALE GENOMIC DNA]</scope>
    <source>
        <strain evidence="7 8">CBS 119918</strain>
    </source>
</reference>
<dbReference type="STRING" id="1182545.A0A072PSV2"/>
<dbReference type="HOGENOM" id="CLU_031468_2_0_1"/>
<dbReference type="EMBL" id="AMGV01000001">
    <property type="protein sequence ID" value="KEF62413.1"/>
    <property type="molecule type" value="Genomic_DNA"/>
</dbReference>
<dbReference type="GO" id="GO:0008677">
    <property type="term" value="F:2-dehydropantoate 2-reductase activity"/>
    <property type="evidence" value="ECO:0007669"/>
    <property type="project" value="UniProtKB-EC"/>
</dbReference>
<organism evidence="7 8">
    <name type="scientific">Exophiala aquamarina CBS 119918</name>
    <dbReference type="NCBI Taxonomy" id="1182545"/>
    <lineage>
        <taxon>Eukaryota</taxon>
        <taxon>Fungi</taxon>
        <taxon>Dikarya</taxon>
        <taxon>Ascomycota</taxon>
        <taxon>Pezizomycotina</taxon>
        <taxon>Eurotiomycetes</taxon>
        <taxon>Chaetothyriomycetidae</taxon>
        <taxon>Chaetothyriales</taxon>
        <taxon>Herpotrichiellaceae</taxon>
        <taxon>Exophiala</taxon>
    </lineage>
</organism>
<proteinExistence type="inferred from homology"/>
<dbReference type="SUPFAM" id="SSF48179">
    <property type="entry name" value="6-phosphogluconate dehydrogenase C-terminal domain-like"/>
    <property type="match status" value="1"/>
</dbReference>
<dbReference type="EC" id="1.1.1.169" evidence="4"/>
<dbReference type="GO" id="GO:0005737">
    <property type="term" value="C:cytoplasm"/>
    <property type="evidence" value="ECO:0007669"/>
    <property type="project" value="TreeGrafter"/>
</dbReference>
<dbReference type="GeneID" id="25275337"/>
<gene>
    <name evidence="7" type="ORF">A1O9_00385</name>
</gene>
<comment type="similarity">
    <text evidence="1 4">Belongs to the ketopantoate reductase family.</text>
</comment>
<keyword evidence="3 4" id="KW-0560">Oxidoreductase</keyword>
<keyword evidence="2 4" id="KW-0521">NADP</keyword>
<dbReference type="VEuPathDB" id="FungiDB:A1O9_00385"/>
<protein>
    <recommendedName>
        <fullName evidence="4">2-dehydropantoate 2-reductase</fullName>
        <ecNumber evidence="4">1.1.1.169</ecNumber>
    </recommendedName>
    <alternativeName>
        <fullName evidence="4">Ketopantoate reductase</fullName>
    </alternativeName>
</protein>
<dbReference type="RefSeq" id="XP_013265003.1">
    <property type="nucleotide sequence ID" value="XM_013409549.1"/>
</dbReference>
<dbReference type="PANTHER" id="PTHR21708">
    <property type="entry name" value="PROBABLE 2-DEHYDROPANTOATE 2-REDUCTASE"/>
    <property type="match status" value="1"/>
</dbReference>
<evidence type="ECO:0000313" key="7">
    <source>
        <dbReference type="EMBL" id="KEF62413.1"/>
    </source>
</evidence>
<comment type="catalytic activity">
    <reaction evidence="4">
        <text>(R)-pantoate + NADP(+) = 2-dehydropantoate + NADPH + H(+)</text>
        <dbReference type="Rhea" id="RHEA:16233"/>
        <dbReference type="ChEBI" id="CHEBI:11561"/>
        <dbReference type="ChEBI" id="CHEBI:15378"/>
        <dbReference type="ChEBI" id="CHEBI:15980"/>
        <dbReference type="ChEBI" id="CHEBI:57783"/>
        <dbReference type="ChEBI" id="CHEBI:58349"/>
        <dbReference type="EC" id="1.1.1.169"/>
    </reaction>
</comment>
<dbReference type="Pfam" id="PF08546">
    <property type="entry name" value="ApbA_C"/>
    <property type="match status" value="1"/>
</dbReference>
<dbReference type="InterPro" id="IPR003710">
    <property type="entry name" value="ApbA"/>
</dbReference>
<dbReference type="Pfam" id="PF02558">
    <property type="entry name" value="ApbA"/>
    <property type="match status" value="1"/>
</dbReference>
<feature type="domain" description="Ketopantoate reductase C-terminal" evidence="6">
    <location>
        <begin position="173"/>
        <end position="299"/>
    </location>
</feature>
<evidence type="ECO:0000256" key="1">
    <source>
        <dbReference type="ARBA" id="ARBA00007870"/>
    </source>
</evidence>
<comment type="caution">
    <text evidence="7">The sequence shown here is derived from an EMBL/GenBank/DDBJ whole genome shotgun (WGS) entry which is preliminary data.</text>
</comment>
<evidence type="ECO:0000313" key="8">
    <source>
        <dbReference type="Proteomes" id="UP000027920"/>
    </source>
</evidence>
<dbReference type="InterPro" id="IPR013332">
    <property type="entry name" value="KPR_N"/>
</dbReference>
<dbReference type="Proteomes" id="UP000027920">
    <property type="component" value="Unassembled WGS sequence"/>
</dbReference>
<dbReference type="InterPro" id="IPR008927">
    <property type="entry name" value="6-PGluconate_DH-like_C_sf"/>
</dbReference>
<dbReference type="PANTHER" id="PTHR21708:SF30">
    <property type="entry name" value="2-DEHYDROPANTOATE 2-REDUCTASE-RELATED"/>
    <property type="match status" value="1"/>
</dbReference>
<dbReference type="NCBIfam" id="TIGR00745">
    <property type="entry name" value="apbA_panE"/>
    <property type="match status" value="1"/>
</dbReference>
<feature type="domain" description="Ketopantoate reductase N-terminal" evidence="5">
    <location>
        <begin position="17"/>
        <end position="139"/>
    </location>
</feature>
<dbReference type="InterPro" id="IPR051402">
    <property type="entry name" value="KPR-Related"/>
</dbReference>
<dbReference type="AlphaFoldDB" id="A0A072PSV2"/>
<dbReference type="GO" id="GO:0015940">
    <property type="term" value="P:pantothenate biosynthetic process"/>
    <property type="evidence" value="ECO:0007669"/>
    <property type="project" value="InterPro"/>
</dbReference>
<sequence length="316" mass="34147">MIRILVFGTGSVGSVSNYDAVKSVGLRVRSTIFGEMQANPIVVQSVTEAMSLSERPYDFVLVCTKATPQSSSAAIESIRLAITPRLTTIVLIQNGLGVERVFYDAFPETTIFSGVAYLPTTQITPAVFSHSEVDLLYLGISNISLGLSNPMAQLLSFAEYLKEGGATVVLSEDIQAERWKKVLANGAINPICALSRCRDRQLIELSPLAAPLIRQVMFEIAAVAASAGYGHVVTTETVEKQFARSLTRPYPGVEPSMMADAIASRPMEVQAILGEIIQTAQDNSVKVPRLTMLLVLLEGLDLALQGERNRLAEAET</sequence>
<evidence type="ECO:0000256" key="2">
    <source>
        <dbReference type="ARBA" id="ARBA00022857"/>
    </source>
</evidence>
<dbReference type="FunFam" id="1.10.1040.10:FF:000017">
    <property type="entry name" value="2-dehydropantoate 2-reductase"/>
    <property type="match status" value="1"/>
</dbReference>
<evidence type="ECO:0000256" key="3">
    <source>
        <dbReference type="ARBA" id="ARBA00023002"/>
    </source>
</evidence>
<name>A0A072PSV2_9EURO</name>
<dbReference type="InterPro" id="IPR013328">
    <property type="entry name" value="6PGD_dom2"/>
</dbReference>
<evidence type="ECO:0000259" key="6">
    <source>
        <dbReference type="Pfam" id="PF08546"/>
    </source>
</evidence>
<dbReference type="InterPro" id="IPR013752">
    <property type="entry name" value="KPA_reductase"/>
</dbReference>
<accession>A0A072PSV2</accession>
<evidence type="ECO:0000259" key="5">
    <source>
        <dbReference type="Pfam" id="PF02558"/>
    </source>
</evidence>
<dbReference type="OrthoDB" id="3609at2759"/>
<comment type="function">
    <text evidence="4">Catalyzes the NADPH-dependent reduction of ketopantoate into pantoic acid.</text>
</comment>
<evidence type="ECO:0000256" key="4">
    <source>
        <dbReference type="RuleBase" id="RU362068"/>
    </source>
</evidence>
<dbReference type="Gene3D" id="1.10.1040.10">
    <property type="entry name" value="N-(1-d-carboxylethyl)-l-norvaline Dehydrogenase, domain 2"/>
    <property type="match status" value="1"/>
</dbReference>